<dbReference type="GO" id="GO:0006261">
    <property type="term" value="P:DNA-templated DNA replication"/>
    <property type="evidence" value="ECO:0007669"/>
    <property type="project" value="TreeGrafter"/>
</dbReference>
<dbReference type="Pfam" id="PF06144">
    <property type="entry name" value="DNA_pol3_delta"/>
    <property type="match status" value="1"/>
</dbReference>
<feature type="domain" description="DNA polymerase III delta N-terminal" evidence="5">
    <location>
        <begin position="20"/>
        <end position="136"/>
    </location>
</feature>
<dbReference type="GO" id="GO:0003677">
    <property type="term" value="F:DNA binding"/>
    <property type="evidence" value="ECO:0007669"/>
    <property type="project" value="InterPro"/>
</dbReference>
<proteinExistence type="predicted"/>
<dbReference type="Gene3D" id="1.10.8.60">
    <property type="match status" value="1"/>
</dbReference>
<evidence type="ECO:0000256" key="3">
    <source>
        <dbReference type="ARBA" id="ARBA00022705"/>
    </source>
</evidence>
<sequence>MDFMTYYKQLKNKEISNINLITGQEIYYIDHTVKMIESSFLNPTYKDLNFTTFEGPLDVDQFIGLSDTMPFFDEKRIVFANNTNIFKIAKEEQETKLLQFLKDVPDHLIILFVEKDIDKRKKIFKQIEKQGTFVEVGKLSHSELIKWVSKKFKEYKTEINNHALNYFVEMSNYLDKESSKNLYDIENVIKSLSSTSEEITESRINQYMKIPIEHNIFKMIDAISERNLQ</sequence>
<dbReference type="InterPro" id="IPR010372">
    <property type="entry name" value="DNA_pol3_delta_N"/>
</dbReference>
<evidence type="ECO:0000256" key="2">
    <source>
        <dbReference type="ARBA" id="ARBA00022695"/>
    </source>
</evidence>
<evidence type="ECO:0000313" key="6">
    <source>
        <dbReference type="EMBL" id="EKE27092.1"/>
    </source>
</evidence>
<dbReference type="InterPro" id="IPR005790">
    <property type="entry name" value="DNA_polIII_delta"/>
</dbReference>
<dbReference type="GO" id="GO:0009360">
    <property type="term" value="C:DNA polymerase III complex"/>
    <property type="evidence" value="ECO:0007669"/>
    <property type="project" value="InterPro"/>
</dbReference>
<dbReference type="SUPFAM" id="SSF52540">
    <property type="entry name" value="P-loop containing nucleoside triphosphate hydrolases"/>
    <property type="match status" value="1"/>
</dbReference>
<gene>
    <name evidence="6" type="ORF">ACD_4C00048G0001</name>
</gene>
<organism evidence="6">
    <name type="scientific">uncultured bacterium</name>
    <name type="common">gcode 4</name>
    <dbReference type="NCBI Taxonomy" id="1234023"/>
    <lineage>
        <taxon>Bacteria</taxon>
        <taxon>environmental samples</taxon>
    </lineage>
</organism>
<dbReference type="PANTHER" id="PTHR34388">
    <property type="entry name" value="DNA POLYMERASE III SUBUNIT DELTA"/>
    <property type="match status" value="1"/>
</dbReference>
<evidence type="ECO:0000256" key="4">
    <source>
        <dbReference type="ARBA" id="ARBA00022932"/>
    </source>
</evidence>
<accession>K2FYW4</accession>
<comment type="caution">
    <text evidence="6">The sequence shown here is derived from an EMBL/GenBank/DDBJ whole genome shotgun (WGS) entry which is preliminary data.</text>
</comment>
<dbReference type="NCBIfam" id="TIGR01128">
    <property type="entry name" value="holA"/>
    <property type="match status" value="1"/>
</dbReference>
<protein>
    <recommendedName>
        <fullName evidence="5">DNA polymerase III delta N-terminal domain-containing protein</fullName>
    </recommendedName>
</protein>
<name>K2FYW4_9BACT</name>
<dbReference type="AlphaFoldDB" id="K2FYW4"/>
<evidence type="ECO:0000259" key="5">
    <source>
        <dbReference type="Pfam" id="PF06144"/>
    </source>
</evidence>
<dbReference type="GO" id="GO:0003887">
    <property type="term" value="F:DNA-directed DNA polymerase activity"/>
    <property type="evidence" value="ECO:0007669"/>
    <property type="project" value="UniProtKB-KW"/>
</dbReference>
<dbReference type="PANTHER" id="PTHR34388:SF1">
    <property type="entry name" value="DNA POLYMERASE III SUBUNIT DELTA"/>
    <property type="match status" value="1"/>
</dbReference>
<dbReference type="InterPro" id="IPR027417">
    <property type="entry name" value="P-loop_NTPase"/>
</dbReference>
<keyword evidence="2" id="KW-0548">Nucleotidyltransferase</keyword>
<reference evidence="6" key="1">
    <citation type="journal article" date="2012" name="Science">
        <title>Fermentation, hydrogen, and sulfur metabolism in multiple uncultivated bacterial phyla.</title>
        <authorList>
            <person name="Wrighton K.C."/>
            <person name="Thomas B.C."/>
            <person name="Sharon I."/>
            <person name="Miller C.S."/>
            <person name="Castelle C.J."/>
            <person name="VerBerkmoes N.C."/>
            <person name="Wilkins M.J."/>
            <person name="Hettich R.L."/>
            <person name="Lipton M.S."/>
            <person name="Williams K.H."/>
            <person name="Long P.E."/>
            <person name="Banfield J.F."/>
        </authorList>
    </citation>
    <scope>NUCLEOTIDE SEQUENCE [LARGE SCALE GENOMIC DNA]</scope>
</reference>
<keyword evidence="4" id="KW-0239">DNA-directed DNA polymerase</keyword>
<evidence type="ECO:0000256" key="1">
    <source>
        <dbReference type="ARBA" id="ARBA00022679"/>
    </source>
</evidence>
<dbReference type="Gene3D" id="3.40.50.300">
    <property type="entry name" value="P-loop containing nucleotide triphosphate hydrolases"/>
    <property type="match status" value="1"/>
</dbReference>
<keyword evidence="1" id="KW-0808">Transferase</keyword>
<dbReference type="EMBL" id="AMFJ01000564">
    <property type="protein sequence ID" value="EKE27092.1"/>
    <property type="molecule type" value="Genomic_DNA"/>
</dbReference>
<keyword evidence="3" id="KW-0235">DNA replication</keyword>
<feature type="non-terminal residue" evidence="6">
    <location>
        <position position="229"/>
    </location>
</feature>